<accession>A0AAD5XP85</accession>
<dbReference type="EMBL" id="JADGJQ010000011">
    <property type="protein sequence ID" value="KAJ3181744.1"/>
    <property type="molecule type" value="Genomic_DNA"/>
</dbReference>
<protein>
    <submittedName>
        <fullName evidence="2">N-alpha-acetyltransferase 38, NatC auxiliary subunit</fullName>
    </submittedName>
</protein>
<organism evidence="2 3">
    <name type="scientific">Geranomyces variabilis</name>
    <dbReference type="NCBI Taxonomy" id="109894"/>
    <lineage>
        <taxon>Eukaryota</taxon>
        <taxon>Fungi</taxon>
        <taxon>Fungi incertae sedis</taxon>
        <taxon>Chytridiomycota</taxon>
        <taxon>Chytridiomycota incertae sedis</taxon>
        <taxon>Chytridiomycetes</taxon>
        <taxon>Spizellomycetales</taxon>
        <taxon>Powellomycetaceae</taxon>
        <taxon>Geranomyces</taxon>
    </lineage>
</organism>
<keyword evidence="3" id="KW-1185">Reference proteome</keyword>
<dbReference type="SMART" id="SM00651">
    <property type="entry name" value="Sm"/>
    <property type="match status" value="1"/>
</dbReference>
<evidence type="ECO:0000313" key="3">
    <source>
        <dbReference type="Proteomes" id="UP001212152"/>
    </source>
</evidence>
<dbReference type="InterPro" id="IPR001163">
    <property type="entry name" value="Sm_dom_euk/arc"/>
</dbReference>
<dbReference type="InterPro" id="IPR034110">
    <property type="entry name" value="LSMD1_Sm"/>
</dbReference>
<dbReference type="InterPro" id="IPR050914">
    <property type="entry name" value="snRNP_SmB/NAA38-like"/>
</dbReference>
<dbReference type="Gene3D" id="2.30.30.100">
    <property type="match status" value="1"/>
</dbReference>
<dbReference type="PANTHER" id="PTHR10701:SF5">
    <property type="entry name" value="N-ALPHA-ACETYLTRANSFERASE 38, NATC AUXILIARY SUBUNIT"/>
    <property type="match status" value="1"/>
</dbReference>
<gene>
    <name evidence="2" type="primary">LSMD1</name>
    <name evidence="2" type="ORF">HDU87_000762</name>
</gene>
<sequence length="85" mass="9682">MESTTWRAEKLTSLLNARMRITISDGRVFVGYFMCIDRGRNTILAAADEFKNEERRFVGLIMIPGNHLVKAEIEAVADGEEDPYM</sequence>
<evidence type="ECO:0000259" key="1">
    <source>
        <dbReference type="SMART" id="SM00651"/>
    </source>
</evidence>
<proteinExistence type="predicted"/>
<evidence type="ECO:0000313" key="2">
    <source>
        <dbReference type="EMBL" id="KAJ3181744.1"/>
    </source>
</evidence>
<dbReference type="CDD" id="cd06168">
    <property type="entry name" value="LSMD1"/>
    <property type="match status" value="1"/>
</dbReference>
<dbReference type="SUPFAM" id="SSF50182">
    <property type="entry name" value="Sm-like ribonucleoproteins"/>
    <property type="match status" value="1"/>
</dbReference>
<dbReference type="PANTHER" id="PTHR10701">
    <property type="entry name" value="SMALL NUCLEAR RIBONUCLEOPROTEIN-ASSOCIATED PROTEIN B AND N"/>
    <property type="match status" value="1"/>
</dbReference>
<feature type="domain" description="Sm" evidence="1">
    <location>
        <begin position="9"/>
        <end position="73"/>
    </location>
</feature>
<dbReference type="GO" id="GO:0031417">
    <property type="term" value="C:NatC complex"/>
    <property type="evidence" value="ECO:0007669"/>
    <property type="project" value="InterPro"/>
</dbReference>
<dbReference type="InterPro" id="IPR010920">
    <property type="entry name" value="LSM_dom_sf"/>
</dbReference>
<dbReference type="Pfam" id="PF01423">
    <property type="entry name" value="LSM"/>
    <property type="match status" value="1"/>
</dbReference>
<dbReference type="AlphaFoldDB" id="A0AAD5XP85"/>
<comment type="caution">
    <text evidence="2">The sequence shown here is derived from an EMBL/GenBank/DDBJ whole genome shotgun (WGS) entry which is preliminary data.</text>
</comment>
<reference evidence="2" key="1">
    <citation type="submission" date="2020-05" db="EMBL/GenBank/DDBJ databases">
        <title>Phylogenomic resolution of chytrid fungi.</title>
        <authorList>
            <person name="Stajich J.E."/>
            <person name="Amses K."/>
            <person name="Simmons R."/>
            <person name="Seto K."/>
            <person name="Myers J."/>
            <person name="Bonds A."/>
            <person name="Quandt C.A."/>
            <person name="Barry K."/>
            <person name="Liu P."/>
            <person name="Grigoriev I."/>
            <person name="Longcore J.E."/>
            <person name="James T.Y."/>
        </authorList>
    </citation>
    <scope>NUCLEOTIDE SEQUENCE</scope>
    <source>
        <strain evidence="2">JEL0379</strain>
    </source>
</reference>
<dbReference type="Proteomes" id="UP001212152">
    <property type="component" value="Unassembled WGS sequence"/>
</dbReference>
<name>A0AAD5XP85_9FUNG</name>